<keyword evidence="1" id="KW-0732">Signal</keyword>
<feature type="chain" id="PRO_5034059843" evidence="1">
    <location>
        <begin position="23"/>
        <end position="165"/>
    </location>
</feature>
<comment type="caution">
    <text evidence="2">The sequence shown here is derived from an EMBL/GenBank/DDBJ whole genome shotgun (WGS) entry which is preliminary data.</text>
</comment>
<accession>A0A8H4T0Y7</accession>
<protein>
    <submittedName>
        <fullName evidence="2">Uncharacterized protein</fullName>
    </submittedName>
</protein>
<proteinExistence type="predicted"/>
<keyword evidence="3" id="KW-1185">Reference proteome</keyword>
<sequence length="165" mass="17318">MPSPQKTLISVLATSLATTANAAHLRAVWTTGSFQTTPGPGGNGESGHFTGFTILNDKNEAIFNSKTPGEKSPCFSTKGGREFTMGDDPCWHQDRKFQCKSNLAGNTEGCEVKDQDGNSLGTGEGKTDTTFIGIAIGQDSTCVVEFNTDDDEDCGANSGLKVKSG</sequence>
<feature type="signal peptide" evidence="1">
    <location>
        <begin position="1"/>
        <end position="22"/>
    </location>
</feature>
<reference evidence="2" key="2">
    <citation type="submission" date="2020-05" db="EMBL/GenBank/DDBJ databases">
        <authorList>
            <person name="Kim H.-S."/>
            <person name="Proctor R.H."/>
            <person name="Brown D.W."/>
        </authorList>
    </citation>
    <scope>NUCLEOTIDE SEQUENCE</scope>
    <source>
        <strain evidence="2">NRRL 20472</strain>
    </source>
</reference>
<dbReference type="OrthoDB" id="4387630at2759"/>
<name>A0A8H4T0Y7_9HYPO</name>
<evidence type="ECO:0000256" key="1">
    <source>
        <dbReference type="SAM" id="SignalP"/>
    </source>
</evidence>
<dbReference type="AlphaFoldDB" id="A0A8H4T0Y7"/>
<gene>
    <name evidence="2" type="ORF">FSARC_13512</name>
</gene>
<evidence type="ECO:0000313" key="3">
    <source>
        <dbReference type="Proteomes" id="UP000622797"/>
    </source>
</evidence>
<dbReference type="Proteomes" id="UP000622797">
    <property type="component" value="Unassembled WGS sequence"/>
</dbReference>
<organism evidence="2 3">
    <name type="scientific">Fusarium sarcochroum</name>
    <dbReference type="NCBI Taxonomy" id="1208366"/>
    <lineage>
        <taxon>Eukaryota</taxon>
        <taxon>Fungi</taxon>
        <taxon>Dikarya</taxon>
        <taxon>Ascomycota</taxon>
        <taxon>Pezizomycotina</taxon>
        <taxon>Sordariomycetes</taxon>
        <taxon>Hypocreomycetidae</taxon>
        <taxon>Hypocreales</taxon>
        <taxon>Nectriaceae</taxon>
        <taxon>Fusarium</taxon>
        <taxon>Fusarium lateritium species complex</taxon>
    </lineage>
</organism>
<dbReference type="EMBL" id="JABEXW010001014">
    <property type="protein sequence ID" value="KAF4949305.1"/>
    <property type="molecule type" value="Genomic_DNA"/>
</dbReference>
<reference evidence="2" key="1">
    <citation type="journal article" date="2020" name="BMC Genomics">
        <title>Correction to: Identification and distribution of gene clusters required for synthesis of sphingolipid metabolism inhibitors in diverse species of the filamentous fungus Fusarium.</title>
        <authorList>
            <person name="Kim H.S."/>
            <person name="Lohmar J.M."/>
            <person name="Busman M."/>
            <person name="Brown D.W."/>
            <person name="Naumann T.A."/>
            <person name="Divon H.H."/>
            <person name="Lysoe E."/>
            <person name="Uhlig S."/>
            <person name="Proctor R.H."/>
        </authorList>
    </citation>
    <scope>NUCLEOTIDE SEQUENCE</scope>
    <source>
        <strain evidence="2">NRRL 20472</strain>
    </source>
</reference>
<evidence type="ECO:0000313" key="2">
    <source>
        <dbReference type="EMBL" id="KAF4949305.1"/>
    </source>
</evidence>